<dbReference type="InterPro" id="IPR037197">
    <property type="entry name" value="WWE_dom_sf"/>
</dbReference>
<keyword evidence="7" id="KW-0863">Zinc-finger</keyword>
<evidence type="ECO:0000256" key="8">
    <source>
        <dbReference type="ARBA" id="ARBA00022833"/>
    </source>
</evidence>
<gene>
    <name evidence="11" type="ORF">CCH79_00016065</name>
</gene>
<name>A0A315VA27_GAMAF</name>
<evidence type="ECO:0000256" key="5">
    <source>
        <dbReference type="ARBA" id="ARBA00022723"/>
    </source>
</evidence>
<dbReference type="EMBL" id="NHOQ01002007">
    <property type="protein sequence ID" value="PWA20052.1"/>
    <property type="molecule type" value="Genomic_DNA"/>
</dbReference>
<accession>A0A315VA27</accession>
<dbReference type="GO" id="GO:0005634">
    <property type="term" value="C:nucleus"/>
    <property type="evidence" value="ECO:0007669"/>
    <property type="project" value="UniProtKB-SubCell"/>
</dbReference>
<evidence type="ECO:0000313" key="11">
    <source>
        <dbReference type="EMBL" id="PWA20052.1"/>
    </source>
</evidence>
<dbReference type="InterPro" id="IPR057602">
    <property type="entry name" value="Zfn-CCCH_PARP12"/>
</dbReference>
<dbReference type="Pfam" id="PF25261">
    <property type="entry name" value="zf-CCCH_PARP12"/>
    <property type="match status" value="1"/>
</dbReference>
<evidence type="ECO:0000256" key="4">
    <source>
        <dbReference type="ARBA" id="ARBA00022553"/>
    </source>
</evidence>
<organism evidence="11 12">
    <name type="scientific">Gambusia affinis</name>
    <name type="common">Western mosquitofish</name>
    <name type="synonym">Heterandria affinis</name>
    <dbReference type="NCBI Taxonomy" id="33528"/>
    <lineage>
        <taxon>Eukaryota</taxon>
        <taxon>Metazoa</taxon>
        <taxon>Chordata</taxon>
        <taxon>Craniata</taxon>
        <taxon>Vertebrata</taxon>
        <taxon>Euteleostomi</taxon>
        <taxon>Actinopterygii</taxon>
        <taxon>Neopterygii</taxon>
        <taxon>Teleostei</taxon>
        <taxon>Neoteleostei</taxon>
        <taxon>Acanthomorphata</taxon>
        <taxon>Ovalentaria</taxon>
        <taxon>Atherinomorphae</taxon>
        <taxon>Cyprinodontiformes</taxon>
        <taxon>Poeciliidae</taxon>
        <taxon>Poeciliinae</taxon>
        <taxon>Gambusia</taxon>
    </lineage>
</organism>
<sequence length="237" mass="26338">MCLDLECIAKKRHRAFPSPLGPSGSSTTAAFAACLQGGSAPVGAMEAEILKFICANQGAVDAEELMFNLFPGESTTEVISNQSKFALCSSNGKQRVVARTSLRLCRKKDCPGTCGGLHLCRNFLFSGSCHFLQSGSPPVHFDTMTRGGNKVRRLTTVNSLVEPTFIHTTEWLWYWQDEFGKWNLYGPDVNKEKADVSAECELKIQVVTRCLSKPSQLSKLEDERNQNWWVNVRLKEV</sequence>
<protein>
    <recommendedName>
        <fullName evidence="10">PARP12-like CCCH zinc finger tandem domain-containing protein</fullName>
    </recommendedName>
</protein>
<proteinExistence type="predicted"/>
<evidence type="ECO:0000256" key="3">
    <source>
        <dbReference type="ARBA" id="ARBA00022490"/>
    </source>
</evidence>
<feature type="domain" description="PARP12-like CCCH zinc finger tandem" evidence="10">
    <location>
        <begin position="103"/>
        <end position="134"/>
    </location>
</feature>
<evidence type="ECO:0000313" key="12">
    <source>
        <dbReference type="Proteomes" id="UP000250572"/>
    </source>
</evidence>
<keyword evidence="9" id="KW-0539">Nucleus</keyword>
<keyword evidence="12" id="KW-1185">Reference proteome</keyword>
<dbReference type="GO" id="GO:0005737">
    <property type="term" value="C:cytoplasm"/>
    <property type="evidence" value="ECO:0007669"/>
    <property type="project" value="UniProtKB-SubCell"/>
</dbReference>
<comment type="caution">
    <text evidence="11">The sequence shown here is derived from an EMBL/GenBank/DDBJ whole genome shotgun (WGS) entry which is preliminary data.</text>
</comment>
<evidence type="ECO:0000256" key="9">
    <source>
        <dbReference type="ARBA" id="ARBA00023242"/>
    </source>
</evidence>
<dbReference type="Proteomes" id="UP000250572">
    <property type="component" value="Unassembled WGS sequence"/>
</dbReference>
<keyword evidence="5" id="KW-0479">Metal-binding</keyword>
<reference evidence="11 12" key="1">
    <citation type="journal article" date="2018" name="G3 (Bethesda)">
        <title>A High-Quality Reference Genome for the Invasive Mosquitofish Gambusia affinis Using a Chicago Library.</title>
        <authorList>
            <person name="Hoffberg S.L."/>
            <person name="Troendle N.J."/>
            <person name="Glenn T.C."/>
            <person name="Mahmud O."/>
            <person name="Louha S."/>
            <person name="Chalopin D."/>
            <person name="Bennetzen J.L."/>
            <person name="Mauricio R."/>
        </authorList>
    </citation>
    <scope>NUCLEOTIDE SEQUENCE [LARGE SCALE GENOMIC DNA]</scope>
    <source>
        <strain evidence="11">NE01/NJP1002.9</strain>
        <tissue evidence="11">Muscle</tissue>
    </source>
</reference>
<dbReference type="GO" id="GO:0008270">
    <property type="term" value="F:zinc ion binding"/>
    <property type="evidence" value="ECO:0007669"/>
    <property type="project" value="UniProtKB-KW"/>
</dbReference>
<dbReference type="Gene3D" id="3.30.720.50">
    <property type="match status" value="1"/>
</dbReference>
<evidence type="ECO:0000256" key="2">
    <source>
        <dbReference type="ARBA" id="ARBA00004496"/>
    </source>
</evidence>
<keyword evidence="8" id="KW-0862">Zinc</keyword>
<evidence type="ECO:0000256" key="1">
    <source>
        <dbReference type="ARBA" id="ARBA00004123"/>
    </source>
</evidence>
<dbReference type="GO" id="GO:0003950">
    <property type="term" value="F:NAD+ poly-ADP-ribosyltransferase activity"/>
    <property type="evidence" value="ECO:0007669"/>
    <property type="project" value="TreeGrafter"/>
</dbReference>
<keyword evidence="6" id="KW-0677">Repeat</keyword>
<evidence type="ECO:0000259" key="10">
    <source>
        <dbReference type="Pfam" id="PF25261"/>
    </source>
</evidence>
<dbReference type="GO" id="GO:1990404">
    <property type="term" value="F:NAD+-protein mono-ADP-ribosyltransferase activity"/>
    <property type="evidence" value="ECO:0007669"/>
    <property type="project" value="TreeGrafter"/>
</dbReference>
<dbReference type="AlphaFoldDB" id="A0A315VA27"/>
<dbReference type="PANTHER" id="PTHR45740:SF15">
    <property type="entry name" value="ZINC FINGER CCCH TYPE DOMAIN CONTAINING 1-LIKE"/>
    <property type="match status" value="1"/>
</dbReference>
<dbReference type="PANTHER" id="PTHR45740">
    <property type="entry name" value="POLY [ADP-RIBOSE] POLYMERASE"/>
    <property type="match status" value="1"/>
</dbReference>
<keyword evidence="4" id="KW-0597">Phosphoprotein</keyword>
<dbReference type="InterPro" id="IPR051712">
    <property type="entry name" value="ARTD-AVP"/>
</dbReference>
<evidence type="ECO:0000256" key="6">
    <source>
        <dbReference type="ARBA" id="ARBA00022737"/>
    </source>
</evidence>
<evidence type="ECO:0000256" key="7">
    <source>
        <dbReference type="ARBA" id="ARBA00022771"/>
    </source>
</evidence>
<comment type="subcellular location">
    <subcellularLocation>
        <location evidence="2">Cytoplasm</location>
    </subcellularLocation>
    <subcellularLocation>
        <location evidence="1">Nucleus</location>
    </subcellularLocation>
</comment>
<keyword evidence="3" id="KW-0963">Cytoplasm</keyword>